<accession>A0A1H0ZLW6</accession>
<dbReference type="EMBL" id="FNKE01000001">
    <property type="protein sequence ID" value="SDQ28450.1"/>
    <property type="molecule type" value="Genomic_DNA"/>
</dbReference>
<dbReference type="AlphaFoldDB" id="A0A1H0ZLW6"/>
<proteinExistence type="predicted"/>
<protein>
    <submittedName>
        <fullName evidence="1">Uncharacterized protein</fullName>
    </submittedName>
</protein>
<organism evidence="1 2">
    <name type="scientific">Streptococcus equinus</name>
    <name type="common">Streptococcus bovis</name>
    <dbReference type="NCBI Taxonomy" id="1335"/>
    <lineage>
        <taxon>Bacteria</taxon>
        <taxon>Bacillati</taxon>
        <taxon>Bacillota</taxon>
        <taxon>Bacilli</taxon>
        <taxon>Lactobacillales</taxon>
        <taxon>Streptococcaceae</taxon>
        <taxon>Streptococcus</taxon>
    </lineage>
</organism>
<name>A0A1H0ZLW6_STREI</name>
<evidence type="ECO:0000313" key="2">
    <source>
        <dbReference type="Proteomes" id="UP000182870"/>
    </source>
</evidence>
<gene>
    <name evidence="1" type="ORF">SAMN05216392_1328</name>
</gene>
<dbReference type="OrthoDB" id="2235247at2"/>
<evidence type="ECO:0000313" key="1">
    <source>
        <dbReference type="EMBL" id="SDQ28450.1"/>
    </source>
</evidence>
<dbReference type="RefSeq" id="WP_159427755.1">
    <property type="nucleotide sequence ID" value="NZ_FNKE01000001.1"/>
</dbReference>
<dbReference type="Proteomes" id="UP000182870">
    <property type="component" value="Unassembled WGS sequence"/>
</dbReference>
<reference evidence="1 2" key="1">
    <citation type="submission" date="2016-10" db="EMBL/GenBank/DDBJ databases">
        <authorList>
            <person name="de Groot N.N."/>
        </authorList>
    </citation>
    <scope>NUCLEOTIDE SEQUENCE [LARGE SCALE GENOMIC DNA]</scope>
    <source>
        <strain evidence="1 2">Sb05</strain>
    </source>
</reference>
<sequence length="49" mass="5642">MTEWKMSELESVKELTDSDLEKTVGGDNIPLLTGVVDWFKVFNKTKNHM</sequence>